<dbReference type="InterPro" id="IPR016152">
    <property type="entry name" value="PTrfase/Anion_transptr"/>
</dbReference>
<dbReference type="Gene3D" id="3.40.930.10">
    <property type="entry name" value="Mannitol-specific EII, Chain A"/>
    <property type="match status" value="1"/>
</dbReference>
<feature type="domain" description="PTS EIIA type-2" evidence="6">
    <location>
        <begin position="12"/>
        <end position="156"/>
    </location>
</feature>
<comment type="caution">
    <text evidence="7">The sequence shown here is derived from an EMBL/GenBank/DDBJ whole genome shotgun (WGS) entry which is preliminary data.</text>
</comment>
<evidence type="ECO:0000256" key="2">
    <source>
        <dbReference type="ARBA" id="ARBA00022553"/>
    </source>
</evidence>
<evidence type="ECO:0000313" key="8">
    <source>
        <dbReference type="Proteomes" id="UP001207337"/>
    </source>
</evidence>
<name>A0ABT3PUM0_9BACT</name>
<dbReference type="RefSeq" id="WP_265786855.1">
    <property type="nucleotide sequence ID" value="NZ_BAABRS010000001.1"/>
</dbReference>
<reference evidence="7 8" key="1">
    <citation type="submission" date="2021-11" db="EMBL/GenBank/DDBJ databases">
        <title>Aliifidinibius sp. nov., a new bacterium isolated from saline soil.</title>
        <authorList>
            <person name="Galisteo C."/>
            <person name="De La Haba R."/>
            <person name="Sanchez-Porro C."/>
            <person name="Ventosa A."/>
        </authorList>
    </citation>
    <scope>NUCLEOTIDE SEQUENCE [LARGE SCALE GENOMIC DNA]</scope>
    <source>
        <strain evidence="7 8">KACC 190600</strain>
    </source>
</reference>
<dbReference type="SUPFAM" id="SSF55804">
    <property type="entry name" value="Phoshotransferase/anion transport protein"/>
    <property type="match status" value="1"/>
</dbReference>
<dbReference type="PANTHER" id="PTHR47738">
    <property type="entry name" value="PTS SYSTEM FRUCTOSE-LIKE EIIA COMPONENT-RELATED"/>
    <property type="match status" value="1"/>
</dbReference>
<gene>
    <name evidence="7" type="ORF">LQ318_01415</name>
</gene>
<dbReference type="Pfam" id="PF00359">
    <property type="entry name" value="PTS_EIIA_2"/>
    <property type="match status" value="1"/>
</dbReference>
<keyword evidence="4" id="KW-0808">Transferase</keyword>
<evidence type="ECO:0000256" key="1">
    <source>
        <dbReference type="ARBA" id="ARBA00022448"/>
    </source>
</evidence>
<protein>
    <submittedName>
        <fullName evidence="7">PTS sugar transporter subunit IIA</fullName>
    </submittedName>
</protein>
<evidence type="ECO:0000256" key="4">
    <source>
        <dbReference type="ARBA" id="ARBA00022679"/>
    </source>
</evidence>
<dbReference type="PROSITE" id="PS00372">
    <property type="entry name" value="PTS_EIIA_TYPE_2_HIS"/>
    <property type="match status" value="1"/>
</dbReference>
<keyword evidence="3 7" id="KW-0762">Sugar transport</keyword>
<accession>A0ABT3PUM0</accession>
<evidence type="ECO:0000313" key="7">
    <source>
        <dbReference type="EMBL" id="MCW9711549.1"/>
    </source>
</evidence>
<dbReference type="InterPro" id="IPR002178">
    <property type="entry name" value="PTS_EIIA_type-2_dom"/>
</dbReference>
<dbReference type="CDD" id="cd00211">
    <property type="entry name" value="PTS_IIA_fru"/>
    <property type="match status" value="1"/>
</dbReference>
<dbReference type="InterPro" id="IPR004715">
    <property type="entry name" value="PTS_IIA_fruc"/>
</dbReference>
<dbReference type="PROSITE" id="PS51094">
    <property type="entry name" value="PTS_EIIA_TYPE_2"/>
    <property type="match status" value="1"/>
</dbReference>
<organism evidence="7 8">
    <name type="scientific">Fodinibius salicampi</name>
    <dbReference type="NCBI Taxonomy" id="1920655"/>
    <lineage>
        <taxon>Bacteria</taxon>
        <taxon>Pseudomonadati</taxon>
        <taxon>Balneolota</taxon>
        <taxon>Balneolia</taxon>
        <taxon>Balneolales</taxon>
        <taxon>Balneolaceae</taxon>
        <taxon>Fodinibius</taxon>
    </lineage>
</organism>
<proteinExistence type="predicted"/>
<keyword evidence="5" id="KW-0598">Phosphotransferase system</keyword>
<sequence>MNLVNFRMNIFSLLDTETVIPNLEAQNKVEILDKLVSTLESKIPADKVEKILTAVKEREEIMSTGVGKGLAIPHGKTSAIEQTYAAFAVLKEPVEYEAIDQKPVKMVFLLVGPQSSNSLHIKMLSRISRLMNNSDFRTRLLNCTSAEDIIQQFQSEESMTLSG</sequence>
<evidence type="ECO:0000256" key="5">
    <source>
        <dbReference type="ARBA" id="ARBA00022683"/>
    </source>
</evidence>
<evidence type="ECO:0000256" key="3">
    <source>
        <dbReference type="ARBA" id="ARBA00022597"/>
    </source>
</evidence>
<dbReference type="Proteomes" id="UP001207337">
    <property type="component" value="Unassembled WGS sequence"/>
</dbReference>
<dbReference type="EMBL" id="JAJNDC010000001">
    <property type="protein sequence ID" value="MCW9711549.1"/>
    <property type="molecule type" value="Genomic_DNA"/>
</dbReference>
<evidence type="ECO:0000259" key="6">
    <source>
        <dbReference type="PROSITE" id="PS51094"/>
    </source>
</evidence>
<dbReference type="NCBIfam" id="TIGR00848">
    <property type="entry name" value="fruA"/>
    <property type="match status" value="1"/>
</dbReference>
<keyword evidence="8" id="KW-1185">Reference proteome</keyword>
<keyword evidence="2" id="KW-0597">Phosphoprotein</keyword>
<dbReference type="InterPro" id="IPR051541">
    <property type="entry name" value="PTS_SugarTrans_NitroReg"/>
</dbReference>
<keyword evidence="1" id="KW-0813">Transport</keyword>